<dbReference type="EMBL" id="JACOPO010000003">
    <property type="protein sequence ID" value="MBC5722328.1"/>
    <property type="molecule type" value="Genomic_DNA"/>
</dbReference>
<dbReference type="UniPathway" id="UPA00219"/>
<feature type="active site" evidence="13">
    <location>
        <position position="115"/>
    </location>
</feature>
<evidence type="ECO:0000256" key="8">
    <source>
        <dbReference type="ARBA" id="ARBA00022801"/>
    </source>
</evidence>
<dbReference type="PANTHER" id="PTHR21581">
    <property type="entry name" value="D-ALANYL-D-ALANINE CARBOXYPEPTIDASE"/>
    <property type="match status" value="1"/>
</dbReference>
<feature type="active site" description="Acyl-ester intermediate" evidence="13">
    <location>
        <position position="59"/>
    </location>
</feature>
<evidence type="ECO:0000256" key="10">
    <source>
        <dbReference type="ARBA" id="ARBA00022984"/>
    </source>
</evidence>
<dbReference type="RefSeq" id="WP_147572249.1">
    <property type="nucleotide sequence ID" value="NZ_JACOPO010000003.1"/>
</dbReference>
<comment type="caution">
    <text evidence="18">The sequence shown here is derived from an EMBL/GenBank/DDBJ whole genome shotgun (WGS) entry which is preliminary data.</text>
</comment>
<evidence type="ECO:0000256" key="3">
    <source>
        <dbReference type="ARBA" id="ARBA00007164"/>
    </source>
</evidence>
<dbReference type="GO" id="GO:0009252">
    <property type="term" value="P:peptidoglycan biosynthetic process"/>
    <property type="evidence" value="ECO:0007669"/>
    <property type="project" value="UniProtKB-UniPathway"/>
</dbReference>
<evidence type="ECO:0000256" key="1">
    <source>
        <dbReference type="ARBA" id="ARBA00003217"/>
    </source>
</evidence>
<comment type="similarity">
    <text evidence="3 15">Belongs to the peptidase S11 family.</text>
</comment>
<sequence>MKRIMSLCLAVLTAAVAPAAAAAASGAPGTSAASVVLMDGESGRVLYEQNAHEPRLIASITKLMTALVALESGHVLEEEVTISGEWAGAEGSSIYLRAGERVSLEALLYGMLLRSGNDAALAVAGYCGGTVERFVDRMNQKAQELGMADTHFANPNGLNAEGHYSSAYDMALLAQACLKNDTLAQIVSTKSITIGTRTFTNHNKLLWQYEGCIGLKTGYTEKAGRTLVSAARREGTALICVTLSDPNDWADHTRLFDWGFSHYRAKELTRAGEQVCQLPVADSLIPVCPISAAEDCSVALAEGEKLQYDILLDQELLTAPVERGAPLGRVVFRLKGEEVADIPLVAGADIPRDSVSVRGLWDRLSDRLAQLSER</sequence>
<dbReference type="SUPFAM" id="SSF69189">
    <property type="entry name" value="Penicillin-binding protein associated domain"/>
    <property type="match status" value="1"/>
</dbReference>
<evidence type="ECO:0000256" key="12">
    <source>
        <dbReference type="ARBA" id="ARBA00034000"/>
    </source>
</evidence>
<evidence type="ECO:0000256" key="15">
    <source>
        <dbReference type="RuleBase" id="RU004016"/>
    </source>
</evidence>
<evidence type="ECO:0000256" key="11">
    <source>
        <dbReference type="ARBA" id="ARBA00023316"/>
    </source>
</evidence>
<protein>
    <recommendedName>
        <fullName evidence="4">serine-type D-Ala-D-Ala carboxypeptidase</fullName>
        <ecNumber evidence="4">3.4.16.4</ecNumber>
    </recommendedName>
</protein>
<gene>
    <name evidence="18" type="ORF">H8S11_05845</name>
</gene>
<evidence type="ECO:0000256" key="5">
    <source>
        <dbReference type="ARBA" id="ARBA00022645"/>
    </source>
</evidence>
<feature type="domain" description="Peptidase S11 D-Ala-D-Ala carboxypeptidase A C-terminal" evidence="17">
    <location>
        <begin position="263"/>
        <end position="352"/>
    </location>
</feature>
<dbReference type="GO" id="GO:0006508">
    <property type="term" value="P:proteolysis"/>
    <property type="evidence" value="ECO:0007669"/>
    <property type="project" value="UniProtKB-KW"/>
</dbReference>
<dbReference type="InterPro" id="IPR012907">
    <property type="entry name" value="Peptidase_S11_C"/>
</dbReference>
<dbReference type="AlphaFoldDB" id="A0A8J6J9W9"/>
<name>A0A8J6J9W9_9FIRM</name>
<dbReference type="InterPro" id="IPR001967">
    <property type="entry name" value="Peptidase_S11_N"/>
</dbReference>
<dbReference type="SUPFAM" id="SSF56601">
    <property type="entry name" value="beta-lactamase/transpeptidase-like"/>
    <property type="match status" value="1"/>
</dbReference>
<evidence type="ECO:0000256" key="4">
    <source>
        <dbReference type="ARBA" id="ARBA00012448"/>
    </source>
</evidence>
<dbReference type="PANTHER" id="PTHR21581:SF33">
    <property type="entry name" value="D-ALANYL-D-ALANINE CARBOXYPEPTIDASE DACB"/>
    <property type="match status" value="1"/>
</dbReference>
<keyword evidence="7 16" id="KW-0732">Signal</keyword>
<feature type="chain" id="PRO_5035313845" description="serine-type D-Ala-D-Ala carboxypeptidase" evidence="16">
    <location>
        <begin position="24"/>
        <end position="374"/>
    </location>
</feature>
<feature type="signal peptide" evidence="16">
    <location>
        <begin position="1"/>
        <end position="23"/>
    </location>
</feature>
<evidence type="ECO:0000256" key="14">
    <source>
        <dbReference type="PIRSR" id="PIRSR618044-2"/>
    </source>
</evidence>
<dbReference type="InterPro" id="IPR015956">
    <property type="entry name" value="Peniciliin-bd_prot_C_sf"/>
</dbReference>
<evidence type="ECO:0000256" key="16">
    <source>
        <dbReference type="SAM" id="SignalP"/>
    </source>
</evidence>
<dbReference type="InterPro" id="IPR037167">
    <property type="entry name" value="Peptidase_S11_C_sf"/>
</dbReference>
<evidence type="ECO:0000313" key="18">
    <source>
        <dbReference type="EMBL" id="MBC5722328.1"/>
    </source>
</evidence>
<accession>A0A8J6J9W9</accession>
<dbReference type="SMART" id="SM00936">
    <property type="entry name" value="PBP5_C"/>
    <property type="match status" value="1"/>
</dbReference>
<comment type="function">
    <text evidence="1">Removes C-terminal D-alanyl residues from sugar-peptide cell wall precursors.</text>
</comment>
<evidence type="ECO:0000256" key="6">
    <source>
        <dbReference type="ARBA" id="ARBA00022670"/>
    </source>
</evidence>
<feature type="binding site" evidence="14">
    <location>
        <position position="216"/>
    </location>
    <ligand>
        <name>substrate</name>
    </ligand>
</feature>
<keyword evidence="5 18" id="KW-0121">Carboxypeptidase</keyword>
<organism evidence="18 19">
    <name type="scientific">Flintibacter hominis</name>
    <dbReference type="NCBI Taxonomy" id="2763048"/>
    <lineage>
        <taxon>Bacteria</taxon>
        <taxon>Bacillati</taxon>
        <taxon>Bacillota</taxon>
        <taxon>Clostridia</taxon>
        <taxon>Eubacteriales</taxon>
        <taxon>Flintibacter</taxon>
    </lineage>
</organism>
<comment type="catalytic activity">
    <reaction evidence="12">
        <text>Preferential cleavage: (Ac)2-L-Lys-D-Ala-|-D-Ala. Also transpeptidation of peptidyl-alanyl moieties that are N-acyl substituents of D-alanine.</text>
        <dbReference type="EC" id="3.4.16.4"/>
    </reaction>
</comment>
<dbReference type="InterPro" id="IPR012338">
    <property type="entry name" value="Beta-lactam/transpept-like"/>
</dbReference>
<evidence type="ECO:0000256" key="7">
    <source>
        <dbReference type="ARBA" id="ARBA00022729"/>
    </source>
</evidence>
<dbReference type="PRINTS" id="PR00725">
    <property type="entry name" value="DADACBPTASE1"/>
</dbReference>
<dbReference type="Pfam" id="PF00768">
    <property type="entry name" value="Peptidase_S11"/>
    <property type="match status" value="1"/>
</dbReference>
<keyword evidence="8" id="KW-0378">Hydrolase</keyword>
<keyword evidence="6" id="KW-0645">Protease</keyword>
<keyword evidence="9" id="KW-0133">Cell shape</keyword>
<keyword evidence="19" id="KW-1185">Reference proteome</keyword>
<evidence type="ECO:0000256" key="13">
    <source>
        <dbReference type="PIRSR" id="PIRSR618044-1"/>
    </source>
</evidence>
<proteinExistence type="inferred from homology"/>
<evidence type="ECO:0000256" key="2">
    <source>
        <dbReference type="ARBA" id="ARBA00004752"/>
    </source>
</evidence>
<dbReference type="GO" id="GO:0009002">
    <property type="term" value="F:serine-type D-Ala-D-Ala carboxypeptidase activity"/>
    <property type="evidence" value="ECO:0007669"/>
    <property type="project" value="UniProtKB-EC"/>
</dbReference>
<dbReference type="Gene3D" id="3.40.710.10">
    <property type="entry name" value="DD-peptidase/beta-lactamase superfamily"/>
    <property type="match status" value="1"/>
</dbReference>
<dbReference type="GO" id="GO:0071555">
    <property type="term" value="P:cell wall organization"/>
    <property type="evidence" value="ECO:0007669"/>
    <property type="project" value="UniProtKB-KW"/>
</dbReference>
<keyword evidence="10" id="KW-0573">Peptidoglycan synthesis</keyword>
<evidence type="ECO:0000313" key="19">
    <source>
        <dbReference type="Proteomes" id="UP000628736"/>
    </source>
</evidence>
<evidence type="ECO:0000259" key="17">
    <source>
        <dbReference type="SMART" id="SM00936"/>
    </source>
</evidence>
<dbReference type="GO" id="GO:0008360">
    <property type="term" value="P:regulation of cell shape"/>
    <property type="evidence" value="ECO:0007669"/>
    <property type="project" value="UniProtKB-KW"/>
</dbReference>
<keyword evidence="11" id="KW-0961">Cell wall biogenesis/degradation</keyword>
<reference evidence="18" key="1">
    <citation type="submission" date="2020-08" db="EMBL/GenBank/DDBJ databases">
        <title>Genome public.</title>
        <authorList>
            <person name="Liu C."/>
            <person name="Sun Q."/>
        </authorList>
    </citation>
    <scope>NUCLEOTIDE SEQUENCE</scope>
    <source>
        <strain evidence="18">NSJ-23</strain>
    </source>
</reference>
<feature type="active site" description="Proton acceptor" evidence="13">
    <location>
        <position position="62"/>
    </location>
</feature>
<evidence type="ECO:0000256" key="9">
    <source>
        <dbReference type="ARBA" id="ARBA00022960"/>
    </source>
</evidence>
<dbReference type="Pfam" id="PF07943">
    <property type="entry name" value="PBP5_C"/>
    <property type="match status" value="1"/>
</dbReference>
<dbReference type="EC" id="3.4.16.4" evidence="4"/>
<comment type="pathway">
    <text evidence="2">Cell wall biogenesis; peptidoglycan biosynthesis.</text>
</comment>
<dbReference type="Gene3D" id="2.60.410.10">
    <property type="entry name" value="D-Ala-D-Ala carboxypeptidase, C-terminal domain"/>
    <property type="match status" value="1"/>
</dbReference>
<dbReference type="Proteomes" id="UP000628736">
    <property type="component" value="Unassembled WGS sequence"/>
</dbReference>
<dbReference type="InterPro" id="IPR018044">
    <property type="entry name" value="Peptidase_S11"/>
</dbReference>